<proteinExistence type="inferred from homology"/>
<feature type="binding site" evidence="15">
    <location>
        <position position="17"/>
    </location>
    <ligand>
        <name>a divalent metal cation</name>
        <dbReference type="ChEBI" id="CHEBI:60240"/>
    </ligand>
</feature>
<feature type="binding site" evidence="15">
    <location>
        <position position="100"/>
    </location>
    <ligand>
        <name>substrate</name>
    </ligand>
</feature>
<evidence type="ECO:0000256" key="14">
    <source>
        <dbReference type="PIRSR" id="PIRSR605511-1"/>
    </source>
</evidence>
<dbReference type="GO" id="GO:0019853">
    <property type="term" value="P:L-ascorbic acid biosynthetic process"/>
    <property type="evidence" value="ECO:0007669"/>
    <property type="project" value="TreeGrafter"/>
</dbReference>
<comment type="cofactor">
    <cofactor evidence="4">
        <name>Mg(2+)</name>
        <dbReference type="ChEBI" id="CHEBI:18420"/>
    </cofactor>
</comment>
<keyword evidence="10 15" id="KW-0479">Metal-binding</keyword>
<reference evidence="17 18" key="1">
    <citation type="submission" date="2017-07" db="EMBL/GenBank/DDBJ databases">
        <title>Genome Sequence of Antarctobacter heliothermus Strain SMS3 Isolated from a culture of the Diatom Skeletonema marinoi.</title>
        <authorList>
            <person name="Topel M."/>
            <person name="Pinder M.I.M."/>
            <person name="Johansson O.N."/>
            <person name="Kourtchenko O."/>
            <person name="Godhe A."/>
            <person name="Clarke A.K."/>
        </authorList>
    </citation>
    <scope>NUCLEOTIDE SEQUENCE [LARGE SCALE GENOMIC DNA]</scope>
    <source>
        <strain evidence="17 18">SMS3</strain>
    </source>
</reference>
<dbReference type="PANTHER" id="PTHR10907">
    <property type="entry name" value="REGUCALCIN"/>
    <property type="match status" value="1"/>
</dbReference>
<dbReference type="InterPro" id="IPR011042">
    <property type="entry name" value="6-blade_b-propeller_TolB-like"/>
</dbReference>
<evidence type="ECO:0000256" key="4">
    <source>
        <dbReference type="ARBA" id="ARBA00001946"/>
    </source>
</evidence>
<dbReference type="GO" id="GO:0005737">
    <property type="term" value="C:cytoplasm"/>
    <property type="evidence" value="ECO:0007669"/>
    <property type="project" value="UniProtKB-SubCell"/>
</dbReference>
<dbReference type="KEGG" id="aht:ANTHELSMS3_03559"/>
<evidence type="ECO:0000256" key="11">
    <source>
        <dbReference type="ARBA" id="ARBA00022801"/>
    </source>
</evidence>
<gene>
    <name evidence="17" type="ORF">ANTHELSMS3_03559</name>
</gene>
<feature type="domain" description="SMP-30/Gluconolactonase/LRE-like region" evidence="16">
    <location>
        <begin position="15"/>
        <end position="261"/>
    </location>
</feature>
<evidence type="ECO:0000256" key="8">
    <source>
        <dbReference type="ARBA" id="ARBA00016808"/>
    </source>
</evidence>
<evidence type="ECO:0000256" key="7">
    <source>
        <dbReference type="ARBA" id="ARBA00013227"/>
    </source>
</evidence>
<evidence type="ECO:0000256" key="12">
    <source>
        <dbReference type="ARBA" id="ARBA00022837"/>
    </source>
</evidence>
<dbReference type="OrthoDB" id="2633250at2"/>
<dbReference type="GO" id="GO:0005509">
    <property type="term" value="F:calcium ion binding"/>
    <property type="evidence" value="ECO:0007669"/>
    <property type="project" value="InterPro"/>
</dbReference>
<evidence type="ECO:0000256" key="6">
    <source>
        <dbReference type="ARBA" id="ARBA00008853"/>
    </source>
</evidence>
<dbReference type="SUPFAM" id="SSF63829">
    <property type="entry name" value="Calcium-dependent phosphotriesterase"/>
    <property type="match status" value="1"/>
</dbReference>
<dbReference type="EMBL" id="CP022540">
    <property type="protein sequence ID" value="ASP22186.1"/>
    <property type="molecule type" value="Genomic_DNA"/>
</dbReference>
<dbReference type="GO" id="GO:0030234">
    <property type="term" value="F:enzyme regulator activity"/>
    <property type="evidence" value="ECO:0007669"/>
    <property type="project" value="InterPro"/>
</dbReference>
<dbReference type="InterPro" id="IPR005511">
    <property type="entry name" value="SMP-30"/>
</dbReference>
<dbReference type="Gene3D" id="2.120.10.30">
    <property type="entry name" value="TolB, C-terminal domain"/>
    <property type="match status" value="1"/>
</dbReference>
<evidence type="ECO:0000256" key="13">
    <source>
        <dbReference type="ARBA" id="ARBA00032464"/>
    </source>
</evidence>
<evidence type="ECO:0000256" key="10">
    <source>
        <dbReference type="ARBA" id="ARBA00022723"/>
    </source>
</evidence>
<sequence>MGISIDCLVDNHSAIGEGAVWDVNTQRLWWVDIPVGLVHCTDVTCGTTETRTVGEPVGCLALREQSGLVLATSKGFKVLDWDSGALSPIADPEAHLPGNRFNDGQTDPAGRFWAGTMHDPIAPEEPPSGTFYRLDADHSVTAWRSVFYTCNGLAFSPDGTRMYFSDSFPAVRNIYVCDYDLDSGTPGPPELFFDTRDVAGRPDGGTVDADGCYWQAGVGGWQLYRITPDGRLDQTIDLPIERPSRPMFGGPNLDTLYLTTLGAGVTPGTEQPQAGGLFAITGLGVQGVPQTRFPG</sequence>
<evidence type="ECO:0000313" key="17">
    <source>
        <dbReference type="EMBL" id="ASP22186.1"/>
    </source>
</evidence>
<protein>
    <recommendedName>
        <fullName evidence="8">Regucalcin</fullName>
        <ecNumber evidence="7">3.1.1.17</ecNumber>
    </recommendedName>
    <alternativeName>
        <fullName evidence="13">Gluconolactonase</fullName>
    </alternativeName>
</protein>
<name>A0A222E7N4_9RHOB</name>
<dbReference type="PRINTS" id="PR01791">
    <property type="entry name" value="REGUCALCIN"/>
</dbReference>
<comment type="subcellular location">
    <subcellularLocation>
        <location evidence="5">Cytoplasm</location>
    </subcellularLocation>
</comment>
<keyword evidence="9" id="KW-0963">Cytoplasm</keyword>
<keyword evidence="18" id="KW-1185">Reference proteome</keyword>
<comment type="cofactor">
    <cofactor evidence="15">
        <name>Zn(2+)</name>
        <dbReference type="ChEBI" id="CHEBI:29105"/>
    </cofactor>
    <text evidence="15">Binds 1 divalent metal cation per subunit.</text>
</comment>
<feature type="binding site" evidence="15">
    <location>
        <position position="102"/>
    </location>
    <ligand>
        <name>substrate</name>
    </ligand>
</feature>
<evidence type="ECO:0000256" key="1">
    <source>
        <dbReference type="ARBA" id="ARBA00001589"/>
    </source>
</evidence>
<evidence type="ECO:0000313" key="18">
    <source>
        <dbReference type="Proteomes" id="UP000203589"/>
    </source>
</evidence>
<keyword evidence="12" id="KW-0106">Calcium</keyword>
<comment type="similarity">
    <text evidence="6">Belongs to the SMP-30/CGR1 family.</text>
</comment>
<feature type="active site" description="Proton donor/acceptor" evidence="14">
    <location>
        <position position="203"/>
    </location>
</feature>
<feature type="binding site" evidence="15">
    <location>
        <position position="203"/>
    </location>
    <ligand>
        <name>a divalent metal cation</name>
        <dbReference type="ChEBI" id="CHEBI:60240"/>
    </ligand>
</feature>
<accession>A0A222E7N4</accession>
<dbReference type="RefSeq" id="WP_157733557.1">
    <property type="nucleotide sequence ID" value="NZ_CP022540.1"/>
</dbReference>
<dbReference type="Proteomes" id="UP000203589">
    <property type="component" value="Chromosome"/>
</dbReference>
<dbReference type="InterPro" id="IPR013658">
    <property type="entry name" value="SGL"/>
</dbReference>
<comment type="cofactor">
    <cofactor evidence="2">
        <name>Ca(2+)</name>
        <dbReference type="ChEBI" id="CHEBI:29108"/>
    </cofactor>
</comment>
<organism evidence="17 18">
    <name type="scientific">Antarctobacter heliothermus</name>
    <dbReference type="NCBI Taxonomy" id="74033"/>
    <lineage>
        <taxon>Bacteria</taxon>
        <taxon>Pseudomonadati</taxon>
        <taxon>Pseudomonadota</taxon>
        <taxon>Alphaproteobacteria</taxon>
        <taxon>Rhodobacterales</taxon>
        <taxon>Roseobacteraceae</taxon>
        <taxon>Antarctobacter</taxon>
    </lineage>
</organism>
<dbReference type="EC" id="3.1.1.17" evidence="7"/>
<dbReference type="Pfam" id="PF08450">
    <property type="entry name" value="SGL"/>
    <property type="match status" value="1"/>
</dbReference>
<dbReference type="PRINTS" id="PR01790">
    <property type="entry name" value="SMP30FAMILY"/>
</dbReference>
<evidence type="ECO:0000256" key="3">
    <source>
        <dbReference type="ARBA" id="ARBA00001936"/>
    </source>
</evidence>
<comment type="catalytic activity">
    <reaction evidence="1">
        <text>D-glucono-1,5-lactone + H2O = D-gluconate + H(+)</text>
        <dbReference type="Rhea" id="RHEA:10440"/>
        <dbReference type="ChEBI" id="CHEBI:15377"/>
        <dbReference type="ChEBI" id="CHEBI:15378"/>
        <dbReference type="ChEBI" id="CHEBI:16217"/>
        <dbReference type="ChEBI" id="CHEBI:18391"/>
        <dbReference type="EC" id="3.1.1.17"/>
    </reaction>
</comment>
<comment type="cofactor">
    <cofactor evidence="3">
        <name>Mn(2+)</name>
        <dbReference type="ChEBI" id="CHEBI:29035"/>
    </cofactor>
</comment>
<evidence type="ECO:0000259" key="16">
    <source>
        <dbReference type="Pfam" id="PF08450"/>
    </source>
</evidence>
<keyword evidence="15" id="KW-0862">Zinc</keyword>
<evidence type="ECO:0000256" key="15">
    <source>
        <dbReference type="PIRSR" id="PIRSR605511-2"/>
    </source>
</evidence>
<dbReference type="PANTHER" id="PTHR10907:SF47">
    <property type="entry name" value="REGUCALCIN"/>
    <property type="match status" value="1"/>
</dbReference>
<keyword evidence="11 17" id="KW-0378">Hydrolase</keyword>
<dbReference type="InterPro" id="IPR008367">
    <property type="entry name" value="Regucalcin"/>
</dbReference>
<evidence type="ECO:0000256" key="9">
    <source>
        <dbReference type="ARBA" id="ARBA00022490"/>
    </source>
</evidence>
<dbReference type="GO" id="GO:0004341">
    <property type="term" value="F:gluconolactonase activity"/>
    <property type="evidence" value="ECO:0007669"/>
    <property type="project" value="UniProtKB-EC"/>
</dbReference>
<feature type="binding site" evidence="15">
    <location>
        <position position="151"/>
    </location>
    <ligand>
        <name>a divalent metal cation</name>
        <dbReference type="ChEBI" id="CHEBI:60240"/>
    </ligand>
</feature>
<evidence type="ECO:0000256" key="5">
    <source>
        <dbReference type="ARBA" id="ARBA00004496"/>
    </source>
</evidence>
<dbReference type="AlphaFoldDB" id="A0A222E7N4"/>
<evidence type="ECO:0000256" key="2">
    <source>
        <dbReference type="ARBA" id="ARBA00001913"/>
    </source>
</evidence>